<dbReference type="EMBL" id="AECQ01000023">
    <property type="protein sequence ID" value="EFW24466.1"/>
    <property type="molecule type" value="Genomic_DNA"/>
</dbReference>
<evidence type="ECO:0000256" key="4">
    <source>
        <dbReference type="ARBA" id="ARBA00023136"/>
    </source>
</evidence>
<keyword evidence="4 5" id="KW-0472">Membrane</keyword>
<dbReference type="STRING" id="706433.HMPREF9430_01023"/>
<feature type="transmembrane region" description="Helical" evidence="5">
    <location>
        <begin position="274"/>
        <end position="296"/>
    </location>
</feature>
<dbReference type="Proteomes" id="UP000004097">
    <property type="component" value="Unassembled WGS sequence"/>
</dbReference>
<name>E7MN80_9FIRM</name>
<evidence type="ECO:0000313" key="7">
    <source>
        <dbReference type="EMBL" id="EFW24466.1"/>
    </source>
</evidence>
<dbReference type="OrthoDB" id="9768837at2"/>
<keyword evidence="2 5" id="KW-0812">Transmembrane</keyword>
<evidence type="ECO:0000256" key="3">
    <source>
        <dbReference type="ARBA" id="ARBA00022989"/>
    </source>
</evidence>
<dbReference type="eggNOG" id="COG1668">
    <property type="taxonomic scope" value="Bacteria"/>
</dbReference>
<dbReference type="GO" id="GO:0016020">
    <property type="term" value="C:membrane"/>
    <property type="evidence" value="ECO:0007669"/>
    <property type="project" value="UniProtKB-SubCell"/>
</dbReference>
<dbReference type="Pfam" id="PF12698">
    <property type="entry name" value="ABC2_membrane_3"/>
    <property type="match status" value="1"/>
</dbReference>
<dbReference type="GO" id="GO:0140359">
    <property type="term" value="F:ABC-type transporter activity"/>
    <property type="evidence" value="ECO:0007669"/>
    <property type="project" value="InterPro"/>
</dbReference>
<dbReference type="PANTHER" id="PTHR43471">
    <property type="entry name" value="ABC TRANSPORTER PERMEASE"/>
    <property type="match status" value="1"/>
</dbReference>
<evidence type="ECO:0000259" key="6">
    <source>
        <dbReference type="Pfam" id="PF12698"/>
    </source>
</evidence>
<feature type="transmembrane region" description="Helical" evidence="5">
    <location>
        <begin position="177"/>
        <end position="203"/>
    </location>
</feature>
<feature type="transmembrane region" description="Helical" evidence="5">
    <location>
        <begin position="20"/>
        <end position="42"/>
    </location>
</feature>
<evidence type="ECO:0000313" key="8">
    <source>
        <dbReference type="Proteomes" id="UP000004097"/>
    </source>
</evidence>
<keyword evidence="8" id="KW-1185">Reference proteome</keyword>
<accession>E7MN80</accession>
<feature type="domain" description="ABC-2 type transporter transmembrane" evidence="6">
    <location>
        <begin position="19"/>
        <end position="381"/>
    </location>
</feature>
<protein>
    <recommendedName>
        <fullName evidence="6">ABC-2 type transporter transmembrane domain-containing protein</fullName>
    </recommendedName>
</protein>
<dbReference type="PANTHER" id="PTHR43471:SF3">
    <property type="entry name" value="ABC TRANSPORTER PERMEASE PROTEIN NATB"/>
    <property type="match status" value="1"/>
</dbReference>
<gene>
    <name evidence="7" type="ORF">HMPREF9430_01023</name>
</gene>
<keyword evidence="3 5" id="KW-1133">Transmembrane helix</keyword>
<organism evidence="7 8">
    <name type="scientific">Solobacterium moorei F0204</name>
    <dbReference type="NCBI Taxonomy" id="706433"/>
    <lineage>
        <taxon>Bacteria</taxon>
        <taxon>Bacillati</taxon>
        <taxon>Bacillota</taxon>
        <taxon>Erysipelotrichia</taxon>
        <taxon>Erysipelotrichales</taxon>
        <taxon>Erysipelotrichaceae</taxon>
        <taxon>Solobacterium</taxon>
    </lineage>
</organism>
<comment type="subcellular location">
    <subcellularLocation>
        <location evidence="1">Membrane</location>
        <topology evidence="1">Multi-pass membrane protein</topology>
    </subcellularLocation>
</comment>
<evidence type="ECO:0000256" key="5">
    <source>
        <dbReference type="SAM" id="Phobius"/>
    </source>
</evidence>
<feature type="transmembrane region" description="Helical" evidence="5">
    <location>
        <begin position="358"/>
        <end position="378"/>
    </location>
</feature>
<dbReference type="AlphaFoldDB" id="E7MN80"/>
<sequence>MCNFRTVFEFEFFQQIKKKAVIVSTILLAIVAFGGAAAPGIINHFNKPTEFDSSEGASYLNDSIPGGYFVSNEEIAKTLNIDESSLYPTEDALKEAVKSGKESKGYAIYDYDHYKTYFHDKGFLGGRDDPLNEVLKDHIVTQKFNEKGISIAEYQALNDVKINAEEEVLGRDTSTQYLLAFAYVITLYAVILMFGSIVATAVAREKDSRTMELLITTTDPKNLIIGKVLAVTCASVIQCGIIFTSGLISYFIFKGMYPKMFLLIAKSMFDLSMLGMYIFYFILGLLLYMFIFAALGSVVSRMEDVSNAISPVMFLFIASYMIAMSALQSGESILVKIASWIPFFSVMVMPIRNAITTVAIYEVIGSTVLTIVFIYLFARLSIRIYRWGTLNYGNKPNFFKVCKEVLFSKQ</sequence>
<proteinExistence type="predicted"/>
<comment type="caution">
    <text evidence="7">The sequence shown here is derived from an EMBL/GenBank/DDBJ whole genome shotgun (WGS) entry which is preliminary data.</text>
</comment>
<feature type="transmembrane region" description="Helical" evidence="5">
    <location>
        <begin position="223"/>
        <end position="253"/>
    </location>
</feature>
<evidence type="ECO:0000256" key="1">
    <source>
        <dbReference type="ARBA" id="ARBA00004141"/>
    </source>
</evidence>
<evidence type="ECO:0000256" key="2">
    <source>
        <dbReference type="ARBA" id="ARBA00022692"/>
    </source>
</evidence>
<reference evidence="7 8" key="1">
    <citation type="submission" date="2010-08" db="EMBL/GenBank/DDBJ databases">
        <authorList>
            <person name="Weinstock G."/>
            <person name="Sodergren E."/>
            <person name="Clifton S."/>
            <person name="Fulton L."/>
            <person name="Fulton B."/>
            <person name="Courtney L."/>
            <person name="Fronick C."/>
            <person name="Harrison M."/>
            <person name="Strong C."/>
            <person name="Farmer C."/>
            <person name="Delahaunty K."/>
            <person name="Markovic C."/>
            <person name="Hall O."/>
            <person name="Minx P."/>
            <person name="Tomlinson C."/>
            <person name="Mitreva M."/>
            <person name="Hou S."/>
            <person name="Chen J."/>
            <person name="Wollam A."/>
            <person name="Pepin K.H."/>
            <person name="Johnson M."/>
            <person name="Bhonagiri V."/>
            <person name="Zhang X."/>
            <person name="Suruliraj S."/>
            <person name="Warren W."/>
            <person name="Chinwalla A."/>
            <person name="Mardis E.R."/>
            <person name="Wilson R.K."/>
        </authorList>
    </citation>
    <scope>NUCLEOTIDE SEQUENCE [LARGE SCALE GENOMIC DNA]</scope>
    <source>
        <strain evidence="7 8">F0204</strain>
    </source>
</reference>
<dbReference type="RefSeq" id="WP_006525857.1">
    <property type="nucleotide sequence ID" value="NZ_GL637662.1"/>
</dbReference>
<dbReference type="HOGENOM" id="CLU_046841_2_0_9"/>
<feature type="transmembrane region" description="Helical" evidence="5">
    <location>
        <begin position="308"/>
        <end position="327"/>
    </location>
</feature>
<dbReference type="InterPro" id="IPR013525">
    <property type="entry name" value="ABC2_TM"/>
</dbReference>